<dbReference type="AlphaFoldDB" id="A0AAD1HCS4"/>
<dbReference type="EMBL" id="AP022560">
    <property type="protein sequence ID" value="BBX02980.1"/>
    <property type="molecule type" value="Genomic_DNA"/>
</dbReference>
<protein>
    <submittedName>
        <fullName evidence="1">Uncharacterized protein</fullName>
    </submittedName>
</protein>
<accession>A0AAD1HCS4</accession>
<dbReference type="GO" id="GO:0005506">
    <property type="term" value="F:iron ion binding"/>
    <property type="evidence" value="ECO:0007669"/>
    <property type="project" value="InterPro"/>
</dbReference>
<dbReference type="GO" id="GO:0020037">
    <property type="term" value="F:heme binding"/>
    <property type="evidence" value="ECO:0007669"/>
    <property type="project" value="InterPro"/>
</dbReference>
<organism evidence="1 2">
    <name type="scientific">Mycolicibacterium moriokaense</name>
    <dbReference type="NCBI Taxonomy" id="39691"/>
    <lineage>
        <taxon>Bacteria</taxon>
        <taxon>Bacillati</taxon>
        <taxon>Actinomycetota</taxon>
        <taxon>Actinomycetes</taxon>
        <taxon>Mycobacteriales</taxon>
        <taxon>Mycobacteriaceae</taxon>
        <taxon>Mycolicibacterium</taxon>
    </lineage>
</organism>
<reference evidence="1 2" key="1">
    <citation type="journal article" date="2019" name="Emerg. Microbes Infect.">
        <title>Comprehensive subspecies identification of 175 nontuberculous mycobacteria species based on 7547 genomic profiles.</title>
        <authorList>
            <person name="Matsumoto Y."/>
            <person name="Kinjo T."/>
            <person name="Motooka D."/>
            <person name="Nabeya D."/>
            <person name="Jung N."/>
            <person name="Uechi K."/>
            <person name="Horii T."/>
            <person name="Iida T."/>
            <person name="Fujita J."/>
            <person name="Nakamura S."/>
        </authorList>
    </citation>
    <scope>NUCLEOTIDE SEQUENCE [LARGE SCALE GENOMIC DNA]</scope>
    <source>
        <strain evidence="1 2">JCM 6375</strain>
    </source>
</reference>
<dbReference type="Proteomes" id="UP000466681">
    <property type="component" value="Chromosome"/>
</dbReference>
<dbReference type="GO" id="GO:0004497">
    <property type="term" value="F:monooxygenase activity"/>
    <property type="evidence" value="ECO:0007669"/>
    <property type="project" value="InterPro"/>
</dbReference>
<dbReference type="Gene3D" id="1.10.630.10">
    <property type="entry name" value="Cytochrome P450"/>
    <property type="match status" value="1"/>
</dbReference>
<dbReference type="GO" id="GO:0016705">
    <property type="term" value="F:oxidoreductase activity, acting on paired donors, with incorporation or reduction of molecular oxygen"/>
    <property type="evidence" value="ECO:0007669"/>
    <property type="project" value="InterPro"/>
</dbReference>
<keyword evidence="2" id="KW-1185">Reference proteome</keyword>
<gene>
    <name evidence="1" type="ORF">MMOR_39160</name>
</gene>
<evidence type="ECO:0000313" key="1">
    <source>
        <dbReference type="EMBL" id="BBX02980.1"/>
    </source>
</evidence>
<sequence>MTYRPGTTDSNAARQHSVVAICEALGVPERDWRLFTRWAETPLSSKSRDALHQYVDVMIADRCTHPTDDLLSELIDVEVDGQAMTTDDIRRFVTDLVVGTD</sequence>
<dbReference type="InterPro" id="IPR036396">
    <property type="entry name" value="Cyt_P450_sf"/>
</dbReference>
<name>A0AAD1HCS4_9MYCO</name>
<evidence type="ECO:0000313" key="2">
    <source>
        <dbReference type="Proteomes" id="UP000466681"/>
    </source>
</evidence>
<dbReference type="KEGG" id="mmor:MMOR_39160"/>
<dbReference type="RefSeq" id="WP_083149727.1">
    <property type="nucleotide sequence ID" value="NZ_AP022560.1"/>
</dbReference>
<dbReference type="SUPFAM" id="SSF48264">
    <property type="entry name" value="Cytochrome P450"/>
    <property type="match status" value="1"/>
</dbReference>
<proteinExistence type="predicted"/>